<dbReference type="EMBL" id="JRTT01000016">
    <property type="protein sequence ID" value="KHD76676.1"/>
    <property type="molecule type" value="Genomic_DNA"/>
</dbReference>
<dbReference type="AlphaFoldDB" id="A0A0A6UML8"/>
<dbReference type="Pfam" id="PF10824">
    <property type="entry name" value="T7SS_ESX_EspC"/>
    <property type="match status" value="1"/>
</dbReference>
<comment type="caution">
    <text evidence="1">The sequence shown here is derived from an EMBL/GenBank/DDBJ whole genome shotgun (WGS) entry which is preliminary data.</text>
</comment>
<sequence>MAEPRLHINVEAVSSHADKVDEVASMLDEARAATTHLDQHDEVYGEWPSNLILPMLNIAQEDATHQMRTGTDATAHLADLLRALTVDISLTDHEAAQVLSFREPER</sequence>
<organism evidence="1 2">
    <name type="scientific">Actinoplanes utahensis</name>
    <dbReference type="NCBI Taxonomy" id="1869"/>
    <lineage>
        <taxon>Bacteria</taxon>
        <taxon>Bacillati</taxon>
        <taxon>Actinomycetota</taxon>
        <taxon>Actinomycetes</taxon>
        <taxon>Micromonosporales</taxon>
        <taxon>Micromonosporaceae</taxon>
        <taxon>Actinoplanes</taxon>
    </lineage>
</organism>
<evidence type="ECO:0000313" key="1">
    <source>
        <dbReference type="EMBL" id="KHD76676.1"/>
    </source>
</evidence>
<accession>A0A0A6UML8</accession>
<gene>
    <name evidence="1" type="ORF">MB27_15405</name>
</gene>
<protein>
    <submittedName>
        <fullName evidence="1">Uncharacterized protein</fullName>
    </submittedName>
</protein>
<evidence type="ECO:0000313" key="2">
    <source>
        <dbReference type="Proteomes" id="UP000054537"/>
    </source>
</evidence>
<dbReference type="GO" id="GO:0009306">
    <property type="term" value="P:protein secretion"/>
    <property type="evidence" value="ECO:0007669"/>
    <property type="project" value="InterPro"/>
</dbReference>
<reference evidence="1 2" key="1">
    <citation type="submission" date="2014-10" db="EMBL/GenBank/DDBJ databases">
        <title>Draft genome sequence of Actinoplanes utahensis NRRL 12052.</title>
        <authorList>
            <person name="Velasco-Bucheli B."/>
            <person name="del Cerro C."/>
            <person name="Hormigo D."/>
            <person name="Garcia J.L."/>
            <person name="Acebal C."/>
            <person name="Arroyo M."/>
            <person name="de la Mata I."/>
        </authorList>
    </citation>
    <scope>NUCLEOTIDE SEQUENCE [LARGE SCALE GENOMIC DNA]</scope>
    <source>
        <strain evidence="1 2">NRRL 12052</strain>
    </source>
</reference>
<keyword evidence="2" id="KW-1185">Reference proteome</keyword>
<dbReference type="Proteomes" id="UP000054537">
    <property type="component" value="Unassembled WGS sequence"/>
</dbReference>
<dbReference type="RefSeq" id="WP_043525211.1">
    <property type="nucleotide sequence ID" value="NZ_BAABKU010000018.1"/>
</dbReference>
<name>A0A0A6UML8_ACTUT</name>
<proteinExistence type="predicted"/>
<dbReference type="STRING" id="1869.MB27_15405"/>
<dbReference type="InterPro" id="IPR022536">
    <property type="entry name" value="EspC"/>
</dbReference>